<name>A0AAD9LME1_9STRA</name>
<evidence type="ECO:0008006" key="4">
    <source>
        <dbReference type="Google" id="ProtNLM"/>
    </source>
</evidence>
<protein>
    <recommendedName>
        <fullName evidence="4">RxLR effector protein</fullName>
    </recommendedName>
</protein>
<proteinExistence type="predicted"/>
<keyword evidence="1" id="KW-0732">Signal</keyword>
<dbReference type="Proteomes" id="UP001259832">
    <property type="component" value="Unassembled WGS sequence"/>
</dbReference>
<sequence>MRPTQVFQVVIVTVFYLLVSSNCIASAIDNNLVGSDSNRNLLSFNDVDSRMIKHHVSSQASSIKEERSAAATVVGGAAAGNNGVVLNNQQEGGKTVTVTKYSNNGLWQKFKRWCQRQFGGVKQEKPSTKPRRLRLR</sequence>
<dbReference type="EMBL" id="JASMQC010000009">
    <property type="protein sequence ID" value="KAK1942473.1"/>
    <property type="molecule type" value="Genomic_DNA"/>
</dbReference>
<evidence type="ECO:0000313" key="2">
    <source>
        <dbReference type="EMBL" id="KAK1942473.1"/>
    </source>
</evidence>
<accession>A0AAD9LME1</accession>
<reference evidence="2" key="1">
    <citation type="submission" date="2023-08" db="EMBL/GenBank/DDBJ databases">
        <title>Reference Genome Resource for the Citrus Pathogen Phytophthora citrophthora.</title>
        <authorList>
            <person name="Moller H."/>
            <person name="Coetzee B."/>
            <person name="Rose L.J."/>
            <person name="Van Niekerk J.M."/>
        </authorList>
    </citation>
    <scope>NUCLEOTIDE SEQUENCE</scope>
    <source>
        <strain evidence="2">STE-U-9442</strain>
    </source>
</reference>
<comment type="caution">
    <text evidence="2">The sequence shown here is derived from an EMBL/GenBank/DDBJ whole genome shotgun (WGS) entry which is preliminary data.</text>
</comment>
<dbReference type="AlphaFoldDB" id="A0AAD9LME1"/>
<keyword evidence="3" id="KW-1185">Reference proteome</keyword>
<evidence type="ECO:0000256" key="1">
    <source>
        <dbReference type="SAM" id="SignalP"/>
    </source>
</evidence>
<feature type="chain" id="PRO_5042248081" description="RxLR effector protein" evidence="1">
    <location>
        <begin position="22"/>
        <end position="136"/>
    </location>
</feature>
<gene>
    <name evidence="2" type="ORF">P3T76_005972</name>
</gene>
<feature type="signal peptide" evidence="1">
    <location>
        <begin position="1"/>
        <end position="21"/>
    </location>
</feature>
<evidence type="ECO:0000313" key="3">
    <source>
        <dbReference type="Proteomes" id="UP001259832"/>
    </source>
</evidence>
<organism evidence="2 3">
    <name type="scientific">Phytophthora citrophthora</name>
    <dbReference type="NCBI Taxonomy" id="4793"/>
    <lineage>
        <taxon>Eukaryota</taxon>
        <taxon>Sar</taxon>
        <taxon>Stramenopiles</taxon>
        <taxon>Oomycota</taxon>
        <taxon>Peronosporomycetes</taxon>
        <taxon>Peronosporales</taxon>
        <taxon>Peronosporaceae</taxon>
        <taxon>Phytophthora</taxon>
    </lineage>
</organism>